<proteinExistence type="predicted"/>
<name>A0ABR9DCC4_9GAMM</name>
<comment type="caution">
    <text evidence="1">The sequence shown here is derived from an EMBL/GenBank/DDBJ whole genome shotgun (WGS) entry which is preliminary data.</text>
</comment>
<dbReference type="EMBL" id="JACXST010000001">
    <property type="protein sequence ID" value="MBD9360765.1"/>
    <property type="molecule type" value="Genomic_DNA"/>
</dbReference>
<organism evidence="1 2">
    <name type="scientific">Methylomonas fluvii</name>
    <dbReference type="NCBI Taxonomy" id="1854564"/>
    <lineage>
        <taxon>Bacteria</taxon>
        <taxon>Pseudomonadati</taxon>
        <taxon>Pseudomonadota</taxon>
        <taxon>Gammaproteobacteria</taxon>
        <taxon>Methylococcales</taxon>
        <taxon>Methylococcaceae</taxon>
        <taxon>Methylomonas</taxon>
    </lineage>
</organism>
<evidence type="ECO:0000313" key="2">
    <source>
        <dbReference type="Proteomes" id="UP000641152"/>
    </source>
</evidence>
<accession>A0ABR9DCC4</accession>
<dbReference type="Proteomes" id="UP000641152">
    <property type="component" value="Unassembled WGS sequence"/>
</dbReference>
<evidence type="ECO:0000313" key="1">
    <source>
        <dbReference type="EMBL" id="MBD9360765.1"/>
    </source>
</evidence>
<gene>
    <name evidence="1" type="ORF">EBB_09485</name>
</gene>
<protein>
    <submittedName>
        <fullName evidence="1">Uncharacterized protein</fullName>
    </submittedName>
</protein>
<dbReference type="RefSeq" id="WP_192393473.1">
    <property type="nucleotide sequence ID" value="NZ_CAJHIU010000001.1"/>
</dbReference>
<sequence>MILEASIQVDLPVQAEELALQVRDFKVASRSGKKQTAWFFRCVNSPSFVRWNNRELIGRRLNEVEFAAVAARSYSALFELSKEDIPRCPPSLVAKKSSQAARLLDAMPHSTLLPGYAKEDVFLKGLADLSKWTAESIPSGFNGKGKPALRWLIAKIAEEFCYSFSMPPSVAIIGDLVRIGWPAVEDRSIRNTANDEMLTRVIEVAALRRIHDNNSKTISHQVISAFSSKKEPAPLNQSTPEIQTSKPTGDCEILELMEKQAKALTDSSDRRRLISIINAIRYENGYMSDNEGN</sequence>
<keyword evidence="2" id="KW-1185">Reference proteome</keyword>
<reference evidence="1 2" key="1">
    <citation type="submission" date="2020-09" db="EMBL/GenBank/DDBJ databases">
        <title>Methylomonas albis sp. nov. and Methylomonas fluvii sp. nov.: Two cold-adapted methanotrophs from the River Elbe and an amended description of Methylovulum psychrotolerans strain Eb1.</title>
        <authorList>
            <person name="Bussmann I.K."/>
            <person name="Klings K.-W."/>
            <person name="Warnstedt J."/>
            <person name="Hoppert M."/>
            <person name="Saborowski A."/>
            <person name="Horn F."/>
            <person name="Liebner S."/>
        </authorList>
    </citation>
    <scope>NUCLEOTIDE SEQUENCE [LARGE SCALE GENOMIC DNA]</scope>
    <source>
        <strain evidence="1 2">EbB</strain>
    </source>
</reference>